<organism evidence="6 7">
    <name type="scientific">Hyaloscypha bicolor E</name>
    <dbReference type="NCBI Taxonomy" id="1095630"/>
    <lineage>
        <taxon>Eukaryota</taxon>
        <taxon>Fungi</taxon>
        <taxon>Dikarya</taxon>
        <taxon>Ascomycota</taxon>
        <taxon>Pezizomycotina</taxon>
        <taxon>Leotiomycetes</taxon>
        <taxon>Helotiales</taxon>
        <taxon>Hyaloscyphaceae</taxon>
        <taxon>Hyaloscypha</taxon>
        <taxon>Hyaloscypha bicolor</taxon>
    </lineage>
</organism>
<reference evidence="6 7" key="1">
    <citation type="submission" date="2016-04" db="EMBL/GenBank/DDBJ databases">
        <title>A degradative enzymes factory behind the ericoid mycorrhizal symbiosis.</title>
        <authorList>
            <consortium name="DOE Joint Genome Institute"/>
            <person name="Martino E."/>
            <person name="Morin E."/>
            <person name="Grelet G."/>
            <person name="Kuo A."/>
            <person name="Kohler A."/>
            <person name="Daghino S."/>
            <person name="Barry K."/>
            <person name="Choi C."/>
            <person name="Cichocki N."/>
            <person name="Clum A."/>
            <person name="Copeland A."/>
            <person name="Hainaut M."/>
            <person name="Haridas S."/>
            <person name="Labutti K."/>
            <person name="Lindquist E."/>
            <person name="Lipzen A."/>
            <person name="Khouja H.-R."/>
            <person name="Murat C."/>
            <person name="Ohm R."/>
            <person name="Olson A."/>
            <person name="Spatafora J."/>
            <person name="Veneault-Fourrey C."/>
            <person name="Henrissat B."/>
            <person name="Grigoriev I."/>
            <person name="Martin F."/>
            <person name="Perotto S."/>
        </authorList>
    </citation>
    <scope>NUCLEOTIDE SEQUENCE [LARGE SCALE GENOMIC DNA]</scope>
    <source>
        <strain evidence="6 7">E</strain>
    </source>
</reference>
<dbReference type="Gene3D" id="1.25.40.10">
    <property type="entry name" value="Tetratricopeptide repeat domain"/>
    <property type="match status" value="3"/>
</dbReference>
<dbReference type="GO" id="GO:0043531">
    <property type="term" value="F:ADP binding"/>
    <property type="evidence" value="ECO:0007669"/>
    <property type="project" value="InterPro"/>
</dbReference>
<dbReference type="Pfam" id="PF13374">
    <property type="entry name" value="TPR_10"/>
    <property type="match status" value="1"/>
</dbReference>
<dbReference type="PANTHER" id="PTHR45641">
    <property type="entry name" value="TETRATRICOPEPTIDE REPEAT PROTEIN (AFU_ORTHOLOGUE AFUA_6G03870)"/>
    <property type="match status" value="1"/>
</dbReference>
<evidence type="ECO:0000256" key="2">
    <source>
        <dbReference type="ARBA" id="ARBA00022803"/>
    </source>
</evidence>
<dbReference type="PANTHER" id="PTHR45641:SF19">
    <property type="entry name" value="NEPHROCYSTIN-3"/>
    <property type="match status" value="1"/>
</dbReference>
<dbReference type="InterPro" id="IPR002182">
    <property type="entry name" value="NB-ARC"/>
</dbReference>
<keyword evidence="2 3" id="KW-0802">TPR repeat</keyword>
<keyword evidence="1" id="KW-0677">Repeat</keyword>
<dbReference type="Proteomes" id="UP000235371">
    <property type="component" value="Unassembled WGS sequence"/>
</dbReference>
<evidence type="ECO:0000313" key="6">
    <source>
        <dbReference type="EMBL" id="PMD51654.1"/>
    </source>
</evidence>
<dbReference type="SUPFAM" id="SSF52540">
    <property type="entry name" value="P-loop containing nucleoside triphosphate hydrolases"/>
    <property type="match status" value="1"/>
</dbReference>
<feature type="compositionally biased region" description="Low complexity" evidence="4">
    <location>
        <begin position="938"/>
        <end position="950"/>
    </location>
</feature>
<dbReference type="Pfam" id="PF00931">
    <property type="entry name" value="NB-ARC"/>
    <property type="match status" value="1"/>
</dbReference>
<keyword evidence="7" id="KW-1185">Reference proteome</keyword>
<evidence type="ECO:0000256" key="3">
    <source>
        <dbReference type="PROSITE-ProRule" id="PRU00339"/>
    </source>
</evidence>
<feature type="compositionally biased region" description="Polar residues" evidence="4">
    <location>
        <begin position="951"/>
        <end position="962"/>
    </location>
</feature>
<dbReference type="STRING" id="1095630.A0A2J6SLL2"/>
<evidence type="ECO:0000313" key="7">
    <source>
        <dbReference type="Proteomes" id="UP000235371"/>
    </source>
</evidence>
<protein>
    <submittedName>
        <fullName evidence="6">TPR-like protein</fullName>
    </submittedName>
</protein>
<accession>A0A2J6SLL2</accession>
<gene>
    <name evidence="6" type="ORF">K444DRAFT_545236</name>
</gene>
<dbReference type="Pfam" id="PF13424">
    <property type="entry name" value="TPR_12"/>
    <property type="match status" value="3"/>
</dbReference>
<sequence length="962" mass="109275">MPLIYGEGRKKALIRLKKEAQETQNPPSVLSKDIRTVSLFATSENRPFKTFTSSFNDAPVDLLPIHFMERERELGLVRNAHQASEENAPARCAIWGIPGVGKTQLAIRYSKIFLEDATVSAVFWMSCTNVEKLHQGFSKLLNLIDHPDQFKPEQNARVVAARRWLEQPEVSGILRWLLVLDNVDISTIDFLRENLPRQGKHGRILITTRTEAVAHVVCKASGRLQLFLELEPPAVENAITFFLKSVGVSENSMSSVSRHQVTDLMKFLGCLPFAIEHAASFMTQSSQTIDSFTRLYRGNEKSHILNWRSLFSAYEAKSVSGMFTSHLHDLRRSNPEVLGLLNILVFWDPDGIEFETIKTGALSLHSLFEPTQEPSESEQNRHWTQWFARSLMRILYFGFAFNNKTPATDASNLKPGKTALPSTEQGSLIKLVSSEVQLQSALQQLQMLSFIKRRSAHEGGAYCMHDLTQTLVQVALESEGTYLQWFRCSVRIVCGAFRQIEDPALPESWSRYEGLISHILSLIKYSELVDPKNVDLLTARTAIAAYWCNRGRYYEAREAYQQLLRIGSNVLHDADIETQWKLGLAEVNWHLGKLDESILLYDEVRQIRESRLGADHPDTLHAVEKLALVYRSQARFAEARSMLERVLESRKTSLGPDHLDTIQAIEYLAMTINEYAEAENAEAYAEAESLHKQALAHREAQLGVDHLDTLWTADSLATNYRAQGRHLEAVEIYERVLEGRKLQLGEDHPQTIWTLANIASAYTSLGRWNEAEVMWKQAIVYNEQRRGHNHSQTLFAVEGLADVYHQQSRFDEAINLYNRALRGNEESLGNGHPSVMRKMHKLANLYRDQNDYIKSIALFERLLERRKTRLGSGHPDMLRTYHDAATLYTLMGKYIEAEQCYRLELAGSIEELGGLHPETKKRELNLATFLRDQAEAAEGGAQGAVANEEVTSAQQSLNDRQE</sequence>
<feature type="repeat" description="TPR" evidence="3">
    <location>
        <begin position="794"/>
        <end position="827"/>
    </location>
</feature>
<dbReference type="InterPro" id="IPR027417">
    <property type="entry name" value="P-loop_NTPase"/>
</dbReference>
<dbReference type="SUPFAM" id="SSF48452">
    <property type="entry name" value="TPR-like"/>
    <property type="match status" value="2"/>
</dbReference>
<dbReference type="EMBL" id="KZ613912">
    <property type="protein sequence ID" value="PMD51654.1"/>
    <property type="molecule type" value="Genomic_DNA"/>
</dbReference>
<evidence type="ECO:0000256" key="4">
    <source>
        <dbReference type="SAM" id="MobiDB-lite"/>
    </source>
</evidence>
<feature type="domain" description="NB-ARC" evidence="5">
    <location>
        <begin position="85"/>
        <end position="221"/>
    </location>
</feature>
<evidence type="ECO:0000256" key="1">
    <source>
        <dbReference type="ARBA" id="ARBA00022737"/>
    </source>
</evidence>
<dbReference type="OrthoDB" id="5986190at2759"/>
<dbReference type="Gene3D" id="3.40.50.300">
    <property type="entry name" value="P-loop containing nucleotide triphosphate hydrolases"/>
    <property type="match status" value="1"/>
</dbReference>
<proteinExistence type="predicted"/>
<dbReference type="PROSITE" id="PS50005">
    <property type="entry name" value="TPR"/>
    <property type="match status" value="1"/>
</dbReference>
<evidence type="ECO:0000259" key="5">
    <source>
        <dbReference type="Pfam" id="PF00931"/>
    </source>
</evidence>
<dbReference type="InterPro" id="IPR011990">
    <property type="entry name" value="TPR-like_helical_dom_sf"/>
</dbReference>
<name>A0A2J6SLL2_9HELO</name>
<dbReference type="GeneID" id="36584201"/>
<dbReference type="SMART" id="SM00028">
    <property type="entry name" value="TPR"/>
    <property type="match status" value="7"/>
</dbReference>
<dbReference type="InParanoid" id="A0A2J6SLL2"/>
<dbReference type="InterPro" id="IPR019734">
    <property type="entry name" value="TPR_rpt"/>
</dbReference>
<feature type="region of interest" description="Disordered" evidence="4">
    <location>
        <begin position="938"/>
        <end position="962"/>
    </location>
</feature>
<dbReference type="AlphaFoldDB" id="A0A2J6SLL2"/>
<dbReference type="RefSeq" id="XP_024728558.1">
    <property type="nucleotide sequence ID" value="XM_024876122.1"/>
</dbReference>